<dbReference type="HOGENOM" id="CLU_038422_3_0_0"/>
<dbReference type="PATRIC" id="fig|1229831.3.peg.184"/>
<evidence type="ECO:0000256" key="3">
    <source>
        <dbReference type="ARBA" id="ARBA00022603"/>
    </source>
</evidence>
<evidence type="ECO:0000256" key="6">
    <source>
        <dbReference type="HAMAP-Rule" id="MF_01007"/>
    </source>
</evidence>
<dbReference type="NCBIfam" id="TIGR00006">
    <property type="entry name" value="16S rRNA (cytosine(1402)-N(4))-methyltransferase RsmH"/>
    <property type="match status" value="1"/>
</dbReference>
<feature type="binding site" evidence="6">
    <location>
        <position position="92"/>
    </location>
    <ligand>
        <name>S-adenosyl-L-methionine</name>
        <dbReference type="ChEBI" id="CHEBI:59789"/>
    </ligand>
</feature>
<gene>
    <name evidence="6 7" type="primary">rsmH</name>
    <name evidence="7" type="ORF">M832_01810</name>
</gene>
<dbReference type="PANTHER" id="PTHR11265">
    <property type="entry name" value="S-ADENOSYL-METHYLTRANSFERASE MRAW"/>
    <property type="match status" value="1"/>
</dbReference>
<keyword evidence="2 6" id="KW-0698">rRNA processing</keyword>
<dbReference type="GO" id="GO:0005737">
    <property type="term" value="C:cytoplasm"/>
    <property type="evidence" value="ECO:0007669"/>
    <property type="project" value="UniProtKB-SubCell"/>
</dbReference>
<dbReference type="Gene3D" id="3.40.50.150">
    <property type="entry name" value="Vaccinia Virus protein VP39"/>
    <property type="match status" value="1"/>
</dbReference>
<name>W8JFS7_9CHLA</name>
<comment type="similarity">
    <text evidence="1 6">Belongs to the methyltransferase superfamily. RsmH family.</text>
</comment>
<dbReference type="eggNOG" id="COG0275">
    <property type="taxonomic scope" value="Bacteria"/>
</dbReference>
<feature type="binding site" evidence="6">
    <location>
        <begin position="45"/>
        <end position="47"/>
    </location>
    <ligand>
        <name>S-adenosyl-L-methionine</name>
        <dbReference type="ChEBI" id="CHEBI:59789"/>
    </ligand>
</feature>
<organism evidence="7 8">
    <name type="scientific">Chlamydia avium 10DC88</name>
    <dbReference type="NCBI Taxonomy" id="1229831"/>
    <lineage>
        <taxon>Bacteria</taxon>
        <taxon>Pseudomonadati</taxon>
        <taxon>Chlamydiota</taxon>
        <taxon>Chlamydiia</taxon>
        <taxon>Chlamydiales</taxon>
        <taxon>Chlamydiaceae</taxon>
        <taxon>Chlamydia/Chlamydophila group</taxon>
        <taxon>Chlamydia</taxon>
    </lineage>
</organism>
<dbReference type="KEGG" id="cav:M832_01810"/>
<evidence type="ECO:0000256" key="1">
    <source>
        <dbReference type="ARBA" id="ARBA00010396"/>
    </source>
</evidence>
<dbReference type="Pfam" id="PF01795">
    <property type="entry name" value="Methyltransf_5"/>
    <property type="match status" value="1"/>
</dbReference>
<dbReference type="GO" id="GO:0071424">
    <property type="term" value="F:rRNA (cytosine-N4-)-methyltransferase activity"/>
    <property type="evidence" value="ECO:0007669"/>
    <property type="project" value="UniProtKB-UniRule"/>
</dbReference>
<keyword evidence="5 6" id="KW-0949">S-adenosyl-L-methionine</keyword>
<dbReference type="PANTHER" id="PTHR11265:SF0">
    <property type="entry name" value="12S RRNA N4-METHYLCYTIDINE METHYLTRANSFERASE"/>
    <property type="match status" value="1"/>
</dbReference>
<accession>W8JFS7</accession>
<dbReference type="Proteomes" id="UP000019433">
    <property type="component" value="Chromosome"/>
</dbReference>
<sequence length="309" mass="35440">MINFYKILVAMSGASLHIPVLLQECLSFFSDQYPKMFCDVTLGCGGHAEAFLSSYSSIHLYDASDRDLSVLPLARERLKEFGERVRISHASFQDLSQDSSRDNLYDGILADLGVSSVQLDTLSRGFSFQGDDHVLDMRMDTSQGRTASEILNTLDEETLGRIFREYGEEPHWKKVAKSIVHFRRHRKILTVNDLKEAASKALPSYRFRRKIHPLTLVFQALRVYVNQEDVQLKVLLESAIRWLAPRGRLLIISFCSSEDRPVKWFFRQAQDQGLGKILTKKVVTPTYEEIYKNPRARSAKLRCFEKAVL</sequence>
<comment type="subcellular location">
    <subcellularLocation>
        <location evidence="6">Cytoplasm</location>
    </subcellularLocation>
</comment>
<keyword evidence="6" id="KW-0963">Cytoplasm</keyword>
<comment type="catalytic activity">
    <reaction evidence="6">
        <text>cytidine(1402) in 16S rRNA + S-adenosyl-L-methionine = N(4)-methylcytidine(1402) in 16S rRNA + S-adenosyl-L-homocysteine + H(+)</text>
        <dbReference type="Rhea" id="RHEA:42928"/>
        <dbReference type="Rhea" id="RHEA-COMP:10286"/>
        <dbReference type="Rhea" id="RHEA-COMP:10287"/>
        <dbReference type="ChEBI" id="CHEBI:15378"/>
        <dbReference type="ChEBI" id="CHEBI:57856"/>
        <dbReference type="ChEBI" id="CHEBI:59789"/>
        <dbReference type="ChEBI" id="CHEBI:74506"/>
        <dbReference type="ChEBI" id="CHEBI:82748"/>
        <dbReference type="EC" id="2.1.1.199"/>
    </reaction>
</comment>
<dbReference type="Gene3D" id="1.10.150.170">
    <property type="entry name" value="Putative methyltransferase TM0872, insert domain"/>
    <property type="match status" value="1"/>
</dbReference>
<evidence type="ECO:0000256" key="2">
    <source>
        <dbReference type="ARBA" id="ARBA00022552"/>
    </source>
</evidence>
<dbReference type="STRING" id="1229831.M832_01810"/>
<dbReference type="EMBL" id="CP006571">
    <property type="protein sequence ID" value="AHK63050.1"/>
    <property type="molecule type" value="Genomic_DNA"/>
</dbReference>
<feature type="binding site" evidence="6">
    <location>
        <position position="118"/>
    </location>
    <ligand>
        <name>S-adenosyl-L-methionine</name>
        <dbReference type="ChEBI" id="CHEBI:59789"/>
    </ligand>
</feature>
<protein>
    <recommendedName>
        <fullName evidence="6">Ribosomal RNA small subunit methyltransferase H</fullName>
        <ecNumber evidence="6">2.1.1.199</ecNumber>
    </recommendedName>
    <alternativeName>
        <fullName evidence="6">16S rRNA m(4)C1402 methyltransferase</fullName>
    </alternativeName>
    <alternativeName>
        <fullName evidence="6">rRNA (cytosine-N(4)-)-methyltransferase RsmH</fullName>
    </alternativeName>
</protein>
<dbReference type="EC" id="2.1.1.199" evidence="6"/>
<evidence type="ECO:0000256" key="5">
    <source>
        <dbReference type="ARBA" id="ARBA00022691"/>
    </source>
</evidence>
<keyword evidence="3 6" id="KW-0489">Methyltransferase</keyword>
<proteinExistence type="inferred from homology"/>
<evidence type="ECO:0000313" key="8">
    <source>
        <dbReference type="Proteomes" id="UP000019433"/>
    </source>
</evidence>
<dbReference type="InterPro" id="IPR002903">
    <property type="entry name" value="RsmH"/>
</dbReference>
<dbReference type="PIRSF" id="PIRSF004486">
    <property type="entry name" value="MraW"/>
    <property type="match status" value="1"/>
</dbReference>
<feature type="binding site" evidence="6">
    <location>
        <position position="65"/>
    </location>
    <ligand>
        <name>S-adenosyl-L-methionine</name>
        <dbReference type="ChEBI" id="CHEBI:59789"/>
    </ligand>
</feature>
<dbReference type="InterPro" id="IPR023397">
    <property type="entry name" value="SAM-dep_MeTrfase_MraW_recog"/>
</dbReference>
<dbReference type="HAMAP" id="MF_01007">
    <property type="entry name" value="16SrRNA_methyltr_H"/>
    <property type="match status" value="1"/>
</dbReference>
<dbReference type="SUPFAM" id="SSF53335">
    <property type="entry name" value="S-adenosyl-L-methionine-dependent methyltransferases"/>
    <property type="match status" value="1"/>
</dbReference>
<dbReference type="SUPFAM" id="SSF81799">
    <property type="entry name" value="Putative methyltransferase TM0872, insert domain"/>
    <property type="match status" value="1"/>
</dbReference>
<feature type="binding site" evidence="6">
    <location>
        <position position="111"/>
    </location>
    <ligand>
        <name>S-adenosyl-L-methionine</name>
        <dbReference type="ChEBI" id="CHEBI:59789"/>
    </ligand>
</feature>
<comment type="function">
    <text evidence="6">Specifically methylates the N4 position of cytidine in position 1402 (C1402) of 16S rRNA.</text>
</comment>
<dbReference type="AlphaFoldDB" id="W8JFS7"/>
<evidence type="ECO:0000313" key="7">
    <source>
        <dbReference type="EMBL" id="AHK63050.1"/>
    </source>
</evidence>
<evidence type="ECO:0000256" key="4">
    <source>
        <dbReference type="ARBA" id="ARBA00022679"/>
    </source>
</evidence>
<keyword evidence="4 6" id="KW-0808">Transferase</keyword>
<reference evidence="7 8" key="1">
    <citation type="journal article" date="2014" name="Syst. Appl. Microbiol.">
        <title>Evidence for the existence of two new members of the family Chlamydiaceae and proposal of Chlamydia avium sp. nov. and Chlamydia gallinacea sp. nov.</title>
        <authorList>
            <person name="Sachse K."/>
            <person name="Laroucau K."/>
            <person name="Riege K."/>
            <person name="Wehner S."/>
            <person name="Dilcher M."/>
            <person name="Creasy H.H."/>
            <person name="Weidmann M."/>
            <person name="Myers G."/>
            <person name="Vorimore F."/>
            <person name="Vicari N."/>
            <person name="Magnino S."/>
            <person name="Liebler-Tenorio E."/>
            <person name="Ruettger A."/>
            <person name="Bavoil P.M."/>
            <person name="Hufert F.T."/>
            <person name="Rossello-Mora R."/>
            <person name="Marz M."/>
        </authorList>
    </citation>
    <scope>NUCLEOTIDE SEQUENCE [LARGE SCALE GENOMIC DNA]</scope>
    <source>
        <strain evidence="7 8">10DC88</strain>
    </source>
</reference>
<dbReference type="GO" id="GO:0070475">
    <property type="term" value="P:rRNA base methylation"/>
    <property type="evidence" value="ECO:0007669"/>
    <property type="project" value="UniProtKB-UniRule"/>
</dbReference>
<dbReference type="InterPro" id="IPR029063">
    <property type="entry name" value="SAM-dependent_MTases_sf"/>
</dbReference>